<evidence type="ECO:0000313" key="7">
    <source>
        <dbReference type="Proteomes" id="UP000239485"/>
    </source>
</evidence>
<comment type="caution">
    <text evidence="6">The sequence shown here is derived from an EMBL/GenBank/DDBJ whole genome shotgun (WGS) entry which is preliminary data.</text>
</comment>
<reference evidence="6 7" key="1">
    <citation type="submission" date="2018-02" db="EMBL/GenBank/DDBJ databases">
        <title>Genomic Encyclopedia of Archaeal and Bacterial Type Strains, Phase II (KMG-II): from individual species to whole genera.</title>
        <authorList>
            <person name="Goeker M."/>
        </authorList>
    </citation>
    <scope>NUCLEOTIDE SEQUENCE [LARGE SCALE GENOMIC DNA]</scope>
    <source>
        <strain evidence="6 7">DSM 22857</strain>
    </source>
</reference>
<dbReference type="InterPro" id="IPR036244">
    <property type="entry name" value="TipA-like_antibiotic-bd"/>
</dbReference>
<evidence type="ECO:0000256" key="4">
    <source>
        <dbReference type="ARBA" id="ARBA00023163"/>
    </source>
</evidence>
<accession>A0A2S6IDP1</accession>
<dbReference type="EMBL" id="PTJD01000015">
    <property type="protein sequence ID" value="PPK92317.1"/>
    <property type="molecule type" value="Genomic_DNA"/>
</dbReference>
<dbReference type="GO" id="GO:0003700">
    <property type="term" value="F:DNA-binding transcription factor activity"/>
    <property type="evidence" value="ECO:0007669"/>
    <property type="project" value="InterPro"/>
</dbReference>
<proteinExistence type="predicted"/>
<dbReference type="PRINTS" id="PR00040">
    <property type="entry name" value="HTHMERR"/>
</dbReference>
<keyword evidence="7" id="KW-1185">Reference proteome</keyword>
<gene>
    <name evidence="6" type="ORF">CLV92_11563</name>
</gene>
<dbReference type="Pfam" id="PF07739">
    <property type="entry name" value="TipAS"/>
    <property type="match status" value="1"/>
</dbReference>
<dbReference type="OrthoDB" id="9809391at2"/>
<dbReference type="AlphaFoldDB" id="A0A2S6IDP1"/>
<dbReference type="CDD" id="cd01106">
    <property type="entry name" value="HTH_TipAL-Mta"/>
    <property type="match status" value="1"/>
</dbReference>
<dbReference type="Proteomes" id="UP000239485">
    <property type="component" value="Unassembled WGS sequence"/>
</dbReference>
<keyword evidence="2 6" id="KW-0238">DNA-binding</keyword>
<dbReference type="InterPro" id="IPR012925">
    <property type="entry name" value="TipAS_dom"/>
</dbReference>
<dbReference type="GO" id="GO:0003677">
    <property type="term" value="F:DNA binding"/>
    <property type="evidence" value="ECO:0007669"/>
    <property type="project" value="UniProtKB-KW"/>
</dbReference>
<keyword evidence="1" id="KW-0805">Transcription regulation</keyword>
<dbReference type="SMART" id="SM00422">
    <property type="entry name" value="HTH_MERR"/>
    <property type="match status" value="1"/>
</dbReference>
<dbReference type="SUPFAM" id="SSF89082">
    <property type="entry name" value="Antibiotic binding domain of TipA-like multidrug resistance regulators"/>
    <property type="match status" value="1"/>
</dbReference>
<sequence>MALSITEVARLTGVTSRTLRHYDAIGLLAPARVGANGYRYYEEAQLLRLQQILLLRELGMGLEAIGEILTGQRDRLEALRGHREWLQAEQQRLARLADTVARTITHLQEGTPMSAPEMFDGFAERQAEAEESLAARYGEGVREHFATARQRTADWTRQDHLAAQQEMERLDSRVLELLRSGAEPGAPEVLDVIDGHHRAVAQHWTPDRASYTGLGQLYVDDPQFRARYDALDPALAEFYRDAIGAYAQQRLS</sequence>
<evidence type="ECO:0000259" key="5">
    <source>
        <dbReference type="PROSITE" id="PS50937"/>
    </source>
</evidence>
<evidence type="ECO:0000256" key="3">
    <source>
        <dbReference type="ARBA" id="ARBA00023159"/>
    </source>
</evidence>
<dbReference type="SUPFAM" id="SSF46955">
    <property type="entry name" value="Putative DNA-binding domain"/>
    <property type="match status" value="1"/>
</dbReference>
<organism evidence="6 7">
    <name type="scientific">Kineococcus xinjiangensis</name>
    <dbReference type="NCBI Taxonomy" id="512762"/>
    <lineage>
        <taxon>Bacteria</taxon>
        <taxon>Bacillati</taxon>
        <taxon>Actinomycetota</taxon>
        <taxon>Actinomycetes</taxon>
        <taxon>Kineosporiales</taxon>
        <taxon>Kineosporiaceae</taxon>
        <taxon>Kineococcus</taxon>
    </lineage>
</organism>
<evidence type="ECO:0000313" key="6">
    <source>
        <dbReference type="EMBL" id="PPK92317.1"/>
    </source>
</evidence>
<dbReference type="PANTHER" id="PTHR30204">
    <property type="entry name" value="REDOX-CYCLING DRUG-SENSING TRANSCRIPTIONAL ACTIVATOR SOXR"/>
    <property type="match status" value="1"/>
</dbReference>
<dbReference type="InterPro" id="IPR047057">
    <property type="entry name" value="MerR_fam"/>
</dbReference>
<dbReference type="PANTHER" id="PTHR30204:SF90">
    <property type="entry name" value="HTH-TYPE TRANSCRIPTIONAL ACTIVATOR MTA"/>
    <property type="match status" value="1"/>
</dbReference>
<feature type="domain" description="HTH merR-type" evidence="5">
    <location>
        <begin position="2"/>
        <end position="71"/>
    </location>
</feature>
<evidence type="ECO:0000256" key="1">
    <source>
        <dbReference type="ARBA" id="ARBA00023015"/>
    </source>
</evidence>
<dbReference type="InterPro" id="IPR000551">
    <property type="entry name" value="MerR-type_HTH_dom"/>
</dbReference>
<keyword evidence="4" id="KW-0804">Transcription</keyword>
<dbReference type="InterPro" id="IPR009061">
    <property type="entry name" value="DNA-bd_dom_put_sf"/>
</dbReference>
<dbReference type="Gene3D" id="1.10.490.50">
    <property type="entry name" value="Antibiotic binding domain of TipA-like multidrug resistance regulators"/>
    <property type="match status" value="1"/>
</dbReference>
<keyword evidence="3" id="KW-0010">Activator</keyword>
<dbReference type="Pfam" id="PF13411">
    <property type="entry name" value="MerR_1"/>
    <property type="match status" value="1"/>
</dbReference>
<dbReference type="Gene3D" id="1.10.1660.10">
    <property type="match status" value="1"/>
</dbReference>
<dbReference type="PROSITE" id="PS50937">
    <property type="entry name" value="HTH_MERR_2"/>
    <property type="match status" value="1"/>
</dbReference>
<protein>
    <submittedName>
        <fullName evidence="6">DNA-binding transcriptional MerR regulator</fullName>
    </submittedName>
</protein>
<evidence type="ECO:0000256" key="2">
    <source>
        <dbReference type="ARBA" id="ARBA00023125"/>
    </source>
</evidence>
<name>A0A2S6IDP1_9ACTN</name>
<dbReference type="RefSeq" id="WP_104434917.1">
    <property type="nucleotide sequence ID" value="NZ_PTJD01000015.1"/>
</dbReference>